<proteinExistence type="predicted"/>
<accession>A0A835L4P0</accession>
<evidence type="ECO:0000313" key="3">
    <source>
        <dbReference type="Proteomes" id="UP000648187"/>
    </source>
</evidence>
<sequence length="333" mass="38035">MFTIKRVDDGSDWSALSRRVYHQSTRSPLPFVVQHAKCNPEICVEETKPEMPSAPLTSEYMEGFLQHMERNELSRRKHALKHRQSILKKYFLMVEPTGFLLKYVYGIQGYIFCTASAYHTKMSSRQPFREDSDTADTDGRLSSECSPLPQRRGGILKGGRLWKSLDTDKDINEQNDDQRSTTTASDEDGSITPRSVRFLERPKDSEEDHPKKEPETVHTQTENSEMTTQQKEYNSTSGTHRLETPLILTINAPKANSAVQQLFNSGRPPPPAIEPQLVTSETLRAWDAGVRPKTEEAAVRRVAERNALRCSLLRSEARKKQQPKIRGNFNMRE</sequence>
<organism evidence="2 3">
    <name type="scientific">Spodoptera exigua</name>
    <name type="common">Beet armyworm</name>
    <name type="synonym">Noctua fulgens</name>
    <dbReference type="NCBI Taxonomy" id="7107"/>
    <lineage>
        <taxon>Eukaryota</taxon>
        <taxon>Metazoa</taxon>
        <taxon>Ecdysozoa</taxon>
        <taxon>Arthropoda</taxon>
        <taxon>Hexapoda</taxon>
        <taxon>Insecta</taxon>
        <taxon>Pterygota</taxon>
        <taxon>Neoptera</taxon>
        <taxon>Endopterygota</taxon>
        <taxon>Lepidoptera</taxon>
        <taxon>Glossata</taxon>
        <taxon>Ditrysia</taxon>
        <taxon>Noctuoidea</taxon>
        <taxon>Noctuidae</taxon>
        <taxon>Amphipyrinae</taxon>
        <taxon>Spodoptera</taxon>
    </lineage>
</organism>
<evidence type="ECO:0000313" key="2">
    <source>
        <dbReference type="EMBL" id="KAF9417678.1"/>
    </source>
</evidence>
<dbReference type="EMBL" id="JACKWZ010000067">
    <property type="protein sequence ID" value="KAF9417678.1"/>
    <property type="molecule type" value="Genomic_DNA"/>
</dbReference>
<protein>
    <submittedName>
        <fullName evidence="2">Uncharacterized protein</fullName>
    </submittedName>
</protein>
<feature type="compositionally biased region" description="Polar residues" evidence="1">
    <location>
        <begin position="217"/>
        <end position="239"/>
    </location>
</feature>
<feature type="region of interest" description="Disordered" evidence="1">
    <location>
        <begin position="123"/>
        <end position="240"/>
    </location>
</feature>
<dbReference type="Proteomes" id="UP000648187">
    <property type="component" value="Unassembled WGS sequence"/>
</dbReference>
<gene>
    <name evidence="2" type="ORF">HW555_005259</name>
</gene>
<comment type="caution">
    <text evidence="2">The sequence shown here is derived from an EMBL/GenBank/DDBJ whole genome shotgun (WGS) entry which is preliminary data.</text>
</comment>
<feature type="compositionally biased region" description="Basic and acidic residues" evidence="1">
    <location>
        <begin position="197"/>
        <end position="216"/>
    </location>
</feature>
<evidence type="ECO:0000256" key="1">
    <source>
        <dbReference type="SAM" id="MobiDB-lite"/>
    </source>
</evidence>
<feature type="compositionally biased region" description="Basic and acidic residues" evidence="1">
    <location>
        <begin position="163"/>
        <end position="179"/>
    </location>
</feature>
<reference evidence="2" key="1">
    <citation type="submission" date="2020-08" db="EMBL/GenBank/DDBJ databases">
        <title>Spodoptera exigua strain:BAW_Kor-Di-RS1 Genome sequencing and assembly.</title>
        <authorList>
            <person name="Kim J."/>
            <person name="Nam H.Y."/>
            <person name="Kwon M."/>
            <person name="Choi J.H."/>
            <person name="Cho S.R."/>
            <person name="Kim G.-H."/>
        </authorList>
    </citation>
    <scope>NUCLEOTIDE SEQUENCE</scope>
    <source>
        <strain evidence="2">BAW_Kor-Di-RS1</strain>
        <tissue evidence="2">Whole-body</tissue>
    </source>
</reference>
<name>A0A835L4P0_SPOEX</name>
<feature type="compositionally biased region" description="Basic and acidic residues" evidence="1">
    <location>
        <begin position="127"/>
        <end position="141"/>
    </location>
</feature>
<keyword evidence="3" id="KW-1185">Reference proteome</keyword>
<dbReference type="AlphaFoldDB" id="A0A835L4P0"/>